<gene>
    <name evidence="5" type="ORF">C666_11875</name>
</gene>
<dbReference type="SUPFAM" id="SSF141868">
    <property type="entry name" value="EAL domain-like"/>
    <property type="match status" value="1"/>
</dbReference>
<dbReference type="RefSeq" id="WP_004339112.1">
    <property type="nucleotide sequence ID" value="NZ_AMXE01000044.1"/>
</dbReference>
<dbReference type="NCBIfam" id="TIGR00229">
    <property type="entry name" value="sensory_box"/>
    <property type="match status" value="1"/>
</dbReference>
<dbReference type="eggNOG" id="COG5001">
    <property type="taxonomic scope" value="Bacteria"/>
</dbReference>
<comment type="caution">
    <text evidence="5">The sequence shown here is derived from an EMBL/GenBank/DDBJ whole genome shotgun (WGS) entry which is preliminary data.</text>
</comment>
<dbReference type="SMART" id="SM00052">
    <property type="entry name" value="EAL"/>
    <property type="match status" value="1"/>
</dbReference>
<evidence type="ECO:0000259" key="3">
    <source>
        <dbReference type="PROSITE" id="PS50883"/>
    </source>
</evidence>
<dbReference type="PANTHER" id="PTHR44757">
    <property type="entry name" value="DIGUANYLATE CYCLASE DGCP"/>
    <property type="match status" value="1"/>
</dbReference>
<keyword evidence="1" id="KW-1133">Transmembrane helix</keyword>
<keyword evidence="1" id="KW-0472">Membrane</keyword>
<evidence type="ECO:0000313" key="6">
    <source>
        <dbReference type="Proteomes" id="UP000013232"/>
    </source>
</evidence>
<dbReference type="PANTHER" id="PTHR44757:SF2">
    <property type="entry name" value="BIOFILM ARCHITECTURE MAINTENANCE PROTEIN MBAA"/>
    <property type="match status" value="1"/>
</dbReference>
<dbReference type="Gene3D" id="3.30.450.20">
    <property type="entry name" value="PAS domain"/>
    <property type="match status" value="3"/>
</dbReference>
<dbReference type="OrthoDB" id="9813903at2"/>
<evidence type="ECO:0000256" key="1">
    <source>
        <dbReference type="SAM" id="Phobius"/>
    </source>
</evidence>
<dbReference type="InterPro" id="IPR035965">
    <property type="entry name" value="PAS-like_dom_sf"/>
</dbReference>
<dbReference type="CDD" id="cd12914">
    <property type="entry name" value="PDC1_DGC_like"/>
    <property type="match status" value="1"/>
</dbReference>
<dbReference type="CDD" id="cd01949">
    <property type="entry name" value="GGDEF"/>
    <property type="match status" value="1"/>
</dbReference>
<protein>
    <submittedName>
        <fullName evidence="5">PAS/PAC sensor-containing diguanylate cyclase/phosphodiesterase</fullName>
    </submittedName>
</protein>
<dbReference type="InterPro" id="IPR052155">
    <property type="entry name" value="Biofilm_reg_signaling"/>
</dbReference>
<dbReference type="InterPro" id="IPR035919">
    <property type="entry name" value="EAL_sf"/>
</dbReference>
<reference evidence="5 6" key="1">
    <citation type="submission" date="2012-09" db="EMBL/GenBank/DDBJ databases">
        <title>Draft Genome Sequences of 6 Strains from Genus Thauera.</title>
        <authorList>
            <person name="Liu B."/>
            <person name="Shapleigh J.P."/>
            <person name="Frostegard A.H."/>
        </authorList>
    </citation>
    <scope>NUCLEOTIDE SEQUENCE [LARGE SCALE GENOMIC DNA]</scope>
    <source>
        <strain evidence="6">47Lol / DSM 12138</strain>
    </source>
</reference>
<dbReference type="Gene3D" id="3.20.20.450">
    <property type="entry name" value="EAL domain"/>
    <property type="match status" value="1"/>
</dbReference>
<feature type="transmembrane region" description="Helical" evidence="1">
    <location>
        <begin position="6"/>
        <end position="28"/>
    </location>
</feature>
<evidence type="ECO:0000259" key="4">
    <source>
        <dbReference type="PROSITE" id="PS50887"/>
    </source>
</evidence>
<keyword evidence="1" id="KW-0812">Transmembrane</keyword>
<accession>N6Y5Z9</accession>
<dbReference type="InterPro" id="IPR000014">
    <property type="entry name" value="PAS"/>
</dbReference>
<sequence length="893" mass="98051">MYQNKNVVLLGLVATVVVLNLFVCGMLAHALGNSKARKEAEVRTTVENLSLLLDQSITSSVREIDLALQLIGEQLERELRSGAGFADADTMALIALQQSWLAEIAELRVTDENGMAVLGLGSAPRECASCAGLDFFEAHRAGTDSGLIASKLVRGETPGTWVMIFSRRYERPDGTFAGVVTAVVPTSHFERLLSGLKLGPNGVALMRDLDMTMVARFPPSAAVAAQTGSRGGSLELSDIIASGAGAQSFYSARTADGVNRINAFRRLSLAPAFVVVGWGEDDYLAPWWDEVRKAGVQALIFLLVTTLAAWQLWRLVGASERANQRSRILLQNASDGIHITDLQGDVIEASDAFCRMLGYPRSEIIGMNVSNWDARLTAREALAAIARVHEQGEVCTLETLHRRADGETFPVEVTSFPLDLDGRPVVFHSARDITARKMSEDAVKKLAFFDPLTSLPNRRLLIERLEVALRSCAYHKGRGALLFIDLDNFKAVNDTIGHHEGDRLLQEVAEILLLCVRKDDSVARLGGDEFVVMLEGLNGNCAEAVREADMVANKVLRALCRPFHLGSTEYRGSASIGVTLFGDDPQESIEEPLRRADLAMYQAKMAGRNAVRFFNPQMQAEVSRRAEMDAGLWLALEREQFVLHYQPQVLADGRVVAVEALVRWQHPERGIVPPTEFIALAEENGLIVPLGRWVLEAACMQLARWASDPSRADIAIAVNVSARQFRHERFVDELADILERTGAPPSRLEIELTESSLLADVESVIARMDALKERGVRFSLDDFGTGYSSLAYLKRLPLDQLKIDKGFVRDILVDPNDAAIAKMVIVLAESLGLQVLAEGVETDAQRVFLAGQGCDAYQGYLFSRPLPLEALEAYLGMRRLRGPRRLRAASIRG</sequence>
<feature type="domain" description="PAS" evidence="2">
    <location>
        <begin position="322"/>
        <end position="368"/>
    </location>
</feature>
<feature type="domain" description="GGDEF" evidence="4">
    <location>
        <begin position="477"/>
        <end position="616"/>
    </location>
</feature>
<dbReference type="PROSITE" id="PS50883">
    <property type="entry name" value="EAL"/>
    <property type="match status" value="1"/>
</dbReference>
<dbReference type="Pfam" id="PF13426">
    <property type="entry name" value="PAS_9"/>
    <property type="match status" value="1"/>
</dbReference>
<feature type="domain" description="EAL" evidence="3">
    <location>
        <begin position="625"/>
        <end position="879"/>
    </location>
</feature>
<keyword evidence="6" id="KW-1185">Reference proteome</keyword>
<dbReference type="CDD" id="cd00130">
    <property type="entry name" value="PAS"/>
    <property type="match status" value="1"/>
</dbReference>
<dbReference type="CDD" id="cd12915">
    <property type="entry name" value="PDC2_DGC_like"/>
    <property type="match status" value="1"/>
</dbReference>
<dbReference type="Gene3D" id="3.30.70.270">
    <property type="match status" value="1"/>
</dbReference>
<dbReference type="SUPFAM" id="SSF55785">
    <property type="entry name" value="PYP-like sensor domain (PAS domain)"/>
    <property type="match status" value="1"/>
</dbReference>
<dbReference type="InterPro" id="IPR029787">
    <property type="entry name" value="Nucleotide_cyclase"/>
</dbReference>
<dbReference type="SMART" id="SM00091">
    <property type="entry name" value="PAS"/>
    <property type="match status" value="1"/>
</dbReference>
<name>N6Y5Z9_THAL4</name>
<dbReference type="Pfam" id="PF00990">
    <property type="entry name" value="GGDEF"/>
    <property type="match status" value="1"/>
</dbReference>
<dbReference type="Pfam" id="PF00563">
    <property type="entry name" value="EAL"/>
    <property type="match status" value="1"/>
</dbReference>
<dbReference type="SMART" id="SM00267">
    <property type="entry name" value="GGDEF"/>
    <property type="match status" value="1"/>
</dbReference>
<dbReference type="InterPro" id="IPR000160">
    <property type="entry name" value="GGDEF_dom"/>
</dbReference>
<proteinExistence type="predicted"/>
<dbReference type="PROSITE" id="PS50112">
    <property type="entry name" value="PAS"/>
    <property type="match status" value="1"/>
</dbReference>
<dbReference type="Proteomes" id="UP000013232">
    <property type="component" value="Unassembled WGS sequence"/>
</dbReference>
<dbReference type="AlphaFoldDB" id="N6Y5Z9"/>
<dbReference type="InterPro" id="IPR043128">
    <property type="entry name" value="Rev_trsase/Diguanyl_cyclase"/>
</dbReference>
<organism evidence="5 6">
    <name type="scientific">Thauera linaloolentis (strain DSM 12138 / JCM 21573 / CCUG 41526 / CIP 105981 / IAM 15112 / NBRC 102519 / 47Lol)</name>
    <dbReference type="NCBI Taxonomy" id="1123367"/>
    <lineage>
        <taxon>Bacteria</taxon>
        <taxon>Pseudomonadati</taxon>
        <taxon>Pseudomonadota</taxon>
        <taxon>Betaproteobacteria</taxon>
        <taxon>Rhodocyclales</taxon>
        <taxon>Zoogloeaceae</taxon>
        <taxon>Thauera</taxon>
    </lineage>
</organism>
<dbReference type="SUPFAM" id="SSF55073">
    <property type="entry name" value="Nucleotide cyclase"/>
    <property type="match status" value="1"/>
</dbReference>
<dbReference type="FunFam" id="3.20.20.450:FF:000001">
    <property type="entry name" value="Cyclic di-GMP phosphodiesterase yahA"/>
    <property type="match status" value="1"/>
</dbReference>
<dbReference type="CDD" id="cd01948">
    <property type="entry name" value="EAL"/>
    <property type="match status" value="1"/>
</dbReference>
<dbReference type="EMBL" id="AMXE01000044">
    <property type="protein sequence ID" value="ENO87025.1"/>
    <property type="molecule type" value="Genomic_DNA"/>
</dbReference>
<dbReference type="InterPro" id="IPR001633">
    <property type="entry name" value="EAL_dom"/>
</dbReference>
<dbReference type="STRING" id="1123367.GCA_000621305_01338"/>
<evidence type="ECO:0000313" key="5">
    <source>
        <dbReference type="EMBL" id="ENO87025.1"/>
    </source>
</evidence>
<evidence type="ECO:0000259" key="2">
    <source>
        <dbReference type="PROSITE" id="PS50112"/>
    </source>
</evidence>
<dbReference type="NCBIfam" id="TIGR00254">
    <property type="entry name" value="GGDEF"/>
    <property type="match status" value="1"/>
</dbReference>
<dbReference type="PROSITE" id="PS50887">
    <property type="entry name" value="GGDEF"/>
    <property type="match status" value="1"/>
</dbReference>